<dbReference type="InterPro" id="IPR036188">
    <property type="entry name" value="FAD/NAD-bd_sf"/>
</dbReference>
<dbReference type="InterPro" id="IPR038299">
    <property type="entry name" value="DAO_C_sf"/>
</dbReference>
<evidence type="ECO:0000256" key="6">
    <source>
        <dbReference type="RuleBase" id="RU361217"/>
    </source>
</evidence>
<dbReference type="InterPro" id="IPR031656">
    <property type="entry name" value="DAO_C"/>
</dbReference>
<proteinExistence type="inferred from homology"/>
<dbReference type="Gene3D" id="3.50.50.60">
    <property type="entry name" value="FAD/NAD(P)-binding domain"/>
    <property type="match status" value="1"/>
</dbReference>
<dbReference type="PANTHER" id="PTHR11985:SF15">
    <property type="entry name" value="GLYCEROL-3-PHOSPHATE DEHYDROGENASE, MITOCHONDRIAL"/>
    <property type="match status" value="1"/>
</dbReference>
<dbReference type="PROSITE" id="PS00977">
    <property type="entry name" value="FAD_G3PDH_1"/>
    <property type="match status" value="1"/>
</dbReference>
<dbReference type="NCBIfam" id="NF008899">
    <property type="entry name" value="PRK12266.1"/>
    <property type="match status" value="1"/>
</dbReference>
<gene>
    <name evidence="9" type="primary">eryB</name>
    <name evidence="9" type="ORF">EKPJFOCH_0488</name>
</gene>
<evidence type="ECO:0000256" key="1">
    <source>
        <dbReference type="ARBA" id="ARBA00001974"/>
    </source>
</evidence>
<evidence type="ECO:0000313" key="10">
    <source>
        <dbReference type="Proteomes" id="UP001055101"/>
    </source>
</evidence>
<keyword evidence="3 6" id="KW-0285">Flavoprotein</keyword>
<feature type="domain" description="FAD dependent oxidoreductase" evidence="7">
    <location>
        <begin position="28"/>
        <end position="350"/>
    </location>
</feature>
<evidence type="ECO:0000313" key="9">
    <source>
        <dbReference type="EMBL" id="GJE54016.1"/>
    </source>
</evidence>
<dbReference type="Gene3D" id="1.10.8.870">
    <property type="entry name" value="Alpha-glycerophosphate oxidase, cap domain"/>
    <property type="match status" value="1"/>
</dbReference>
<dbReference type="InterPro" id="IPR000447">
    <property type="entry name" value="G3P_DH_FAD-dep"/>
</dbReference>
<evidence type="ECO:0000256" key="5">
    <source>
        <dbReference type="ARBA" id="ARBA00023002"/>
    </source>
</evidence>
<dbReference type="PROSITE" id="PS00978">
    <property type="entry name" value="FAD_G3PDH_2"/>
    <property type="match status" value="1"/>
</dbReference>
<organism evidence="9 10">
    <name type="scientific">Methylobacterium thuringiense</name>
    <dbReference type="NCBI Taxonomy" id="1003091"/>
    <lineage>
        <taxon>Bacteria</taxon>
        <taxon>Pseudomonadati</taxon>
        <taxon>Pseudomonadota</taxon>
        <taxon>Alphaproteobacteria</taxon>
        <taxon>Hyphomicrobiales</taxon>
        <taxon>Methylobacteriaceae</taxon>
        <taxon>Methylobacterium</taxon>
    </lineage>
</organism>
<keyword evidence="4" id="KW-0274">FAD</keyword>
<dbReference type="Pfam" id="PF16901">
    <property type="entry name" value="DAO_C"/>
    <property type="match status" value="1"/>
</dbReference>
<evidence type="ECO:0000256" key="2">
    <source>
        <dbReference type="ARBA" id="ARBA00007330"/>
    </source>
</evidence>
<evidence type="ECO:0000256" key="4">
    <source>
        <dbReference type="ARBA" id="ARBA00022827"/>
    </source>
</evidence>
<comment type="catalytic activity">
    <reaction evidence="6">
        <text>a quinone + sn-glycerol 3-phosphate = dihydroxyacetone phosphate + a quinol</text>
        <dbReference type="Rhea" id="RHEA:18977"/>
        <dbReference type="ChEBI" id="CHEBI:24646"/>
        <dbReference type="ChEBI" id="CHEBI:57597"/>
        <dbReference type="ChEBI" id="CHEBI:57642"/>
        <dbReference type="ChEBI" id="CHEBI:132124"/>
        <dbReference type="EC" id="1.1.5.3"/>
    </reaction>
</comment>
<feature type="domain" description="Alpha-glycerophosphate oxidase C-terminal" evidence="8">
    <location>
        <begin position="407"/>
        <end position="512"/>
    </location>
</feature>
<name>A0ABQ4TFD5_9HYPH</name>
<dbReference type="PANTHER" id="PTHR11985">
    <property type="entry name" value="GLYCEROL-3-PHOSPHATE DEHYDROGENASE"/>
    <property type="match status" value="1"/>
</dbReference>
<keyword evidence="5 6" id="KW-0560">Oxidoreductase</keyword>
<dbReference type="Gene3D" id="3.30.9.10">
    <property type="entry name" value="D-Amino Acid Oxidase, subunit A, domain 2"/>
    <property type="match status" value="1"/>
</dbReference>
<dbReference type="InterPro" id="IPR006076">
    <property type="entry name" value="FAD-dep_OxRdtase"/>
</dbReference>
<protein>
    <recommendedName>
        <fullName evidence="6">Glycerol-3-phosphate dehydrogenase</fullName>
        <ecNumber evidence="6">1.1.5.3</ecNumber>
    </recommendedName>
</protein>
<dbReference type="PRINTS" id="PR01001">
    <property type="entry name" value="FADG3PDH"/>
</dbReference>
<dbReference type="Gene3D" id="6.10.250.1890">
    <property type="match status" value="1"/>
</dbReference>
<dbReference type="Pfam" id="PF01266">
    <property type="entry name" value="DAO"/>
    <property type="match status" value="1"/>
</dbReference>
<accession>A0ABQ4TFD5</accession>
<evidence type="ECO:0000259" key="7">
    <source>
        <dbReference type="Pfam" id="PF01266"/>
    </source>
</evidence>
<evidence type="ECO:0000259" key="8">
    <source>
        <dbReference type="Pfam" id="PF16901"/>
    </source>
</evidence>
<sequence>MVRFGYAAWESPIESHVATESTVQPVYDLLVIGGGINGAGIARDAAGRGLKVLLCERGDLAEFTSSSSTKLIHGGLRYLEYYEFRLVREALAERERLLKLAPHIIWPLRFVLPHDEGLRPAWMLRVGLFLYDHLARLRTLPGSASVRLRTSPMGAPLQQRLTKGFVYSDCWVEDSRLVVLNAMDAQARGAEIRTRTGVASARREDGAWVASLRDERTGTSETVRAKAVVNAAGPWVSETLGETLGINSRSAVRLIKGSHIVVKRLFEGEQAYILQQPDQRIVFAIPYERDFTLIGTTDVPYENEPGAVTISDEETSYLCDCINRSFTKSIGPGDVVWSYSGVRPLYDDAAANASAVTRDYVLDVSDQGGALPVLSVFGGKITTYRRLAEHALEKLEPFFSDLKPAWTADAILPGGNMPDADFDSFLLTLQAEKPFVPPETARRLARAYGTRARDILKGAQSLADLGEGFDGGLTAREVDYLRDREWVVTAHDILWRRSKLGLRTSPESEARLQAYLDGKRAKAA</sequence>
<comment type="caution">
    <text evidence="9">The sequence shown here is derived from an EMBL/GenBank/DDBJ whole genome shotgun (WGS) entry which is preliminary data.</text>
</comment>
<dbReference type="EC" id="1.1.5.3" evidence="6"/>
<dbReference type="SUPFAM" id="SSF51905">
    <property type="entry name" value="FAD/NAD(P)-binding domain"/>
    <property type="match status" value="1"/>
</dbReference>
<keyword evidence="10" id="KW-1185">Reference proteome</keyword>
<comment type="similarity">
    <text evidence="2 6">Belongs to the FAD-dependent glycerol-3-phosphate dehydrogenase family.</text>
</comment>
<reference evidence="9" key="1">
    <citation type="journal article" date="2021" name="Front. Microbiol.">
        <title>Comprehensive Comparative Genomics and Phenotyping of Methylobacterium Species.</title>
        <authorList>
            <person name="Alessa O."/>
            <person name="Ogura Y."/>
            <person name="Fujitani Y."/>
            <person name="Takami H."/>
            <person name="Hayashi T."/>
            <person name="Sahin N."/>
            <person name="Tani A."/>
        </authorList>
    </citation>
    <scope>NUCLEOTIDE SEQUENCE</scope>
    <source>
        <strain evidence="9">DSM 23674</strain>
    </source>
</reference>
<dbReference type="EMBL" id="BPRA01000002">
    <property type="protein sequence ID" value="GJE54016.1"/>
    <property type="molecule type" value="Genomic_DNA"/>
</dbReference>
<dbReference type="Proteomes" id="UP001055101">
    <property type="component" value="Unassembled WGS sequence"/>
</dbReference>
<evidence type="ECO:0000256" key="3">
    <source>
        <dbReference type="ARBA" id="ARBA00022630"/>
    </source>
</evidence>
<dbReference type="NCBIfam" id="NF009906">
    <property type="entry name" value="PRK13369.1"/>
    <property type="match status" value="1"/>
</dbReference>
<comment type="cofactor">
    <cofactor evidence="1 6">
        <name>FAD</name>
        <dbReference type="ChEBI" id="CHEBI:57692"/>
    </cofactor>
</comment>
<reference evidence="9" key="2">
    <citation type="submission" date="2021-08" db="EMBL/GenBank/DDBJ databases">
        <authorList>
            <person name="Tani A."/>
            <person name="Ola A."/>
            <person name="Ogura Y."/>
            <person name="Katsura K."/>
            <person name="Hayashi T."/>
        </authorList>
    </citation>
    <scope>NUCLEOTIDE SEQUENCE</scope>
    <source>
        <strain evidence="9">DSM 23674</strain>
    </source>
</reference>